<dbReference type="FunFam" id="3.40.50.300:FF:000210">
    <property type="entry name" value="Si:dkey-16p6.1"/>
    <property type="match status" value="1"/>
</dbReference>
<organism evidence="27 28">
    <name type="scientific">Cirrhinus molitorella</name>
    <name type="common">mud carp</name>
    <dbReference type="NCBI Taxonomy" id="172907"/>
    <lineage>
        <taxon>Eukaryota</taxon>
        <taxon>Metazoa</taxon>
        <taxon>Chordata</taxon>
        <taxon>Craniata</taxon>
        <taxon>Vertebrata</taxon>
        <taxon>Euteleostomi</taxon>
        <taxon>Actinopterygii</taxon>
        <taxon>Neopterygii</taxon>
        <taxon>Teleostei</taxon>
        <taxon>Ostariophysi</taxon>
        <taxon>Cypriniformes</taxon>
        <taxon>Cyprinidae</taxon>
        <taxon>Labeoninae</taxon>
        <taxon>Labeonini</taxon>
        <taxon>Cirrhinus</taxon>
    </lineage>
</organism>
<evidence type="ECO:0000256" key="2">
    <source>
        <dbReference type="ARBA" id="ARBA00004460"/>
    </source>
</evidence>
<reference evidence="27" key="1">
    <citation type="submission" date="2023-08" db="EMBL/GenBank/DDBJ databases">
        <title>Chromosome-level Genome Assembly of mud carp (Cirrhinus molitorella).</title>
        <authorList>
            <person name="Liu H."/>
        </authorList>
    </citation>
    <scope>NUCLEOTIDE SEQUENCE</scope>
    <source>
        <strain evidence="27">Prfri</strain>
        <tissue evidence="27">Muscle</tissue>
    </source>
</reference>
<dbReference type="SMART" id="SM00064">
    <property type="entry name" value="FYVE"/>
    <property type="match status" value="1"/>
</dbReference>
<evidence type="ECO:0000256" key="3">
    <source>
        <dbReference type="ARBA" id="ARBA00004477"/>
    </source>
</evidence>
<dbReference type="InterPro" id="IPR029495">
    <property type="entry name" value="NACHT-assoc"/>
</dbReference>
<sequence length="1314" mass="147650">MKSDRSMDPPTKLSGHTDHGFRPDPPAPSCVSMRSDRSMDPPPKLSGYNDKSRSEPSCVSMKSDRSMDPPPKLSAHNDKPEPSCVSMKSDRSMDPPPKLSGHNDKSRPEPSCVSMRSDWSMDPPPKLNGHNDLGFSHDPAEALKTFRSNLKKKFECLYEGTAKQGNPTLLNEIYTELYITESENGEINNEHEVRQIETQSRRAATEDIAIKCNDIFRPLPGQDKPIRMVLTKGVAGIGKTVSVQKFILDWAEGKENQDVQLIFPLPFREINLMKDKTLSLLDLLHIFFPETKEMKPFSDEYKVVFVFDGLDECRLSLDFHSSVRLCDVSESASVDLLLMNMIVGNLLPSALIWITSRPAAADLIPSACVHRVTEVRGFNEPQKEEYFRKRISDQRLAKTIISHLKSSRSLFIMCHIPVFCWISATVLEKMMSEAETGEIPRTLTEMYTHFLIIQTNIKHEKDYEKNMKDEDMILKLGKLAFQQLVKGNLIFYEEDLRECGIDETEASVYSGLCTQIFREEFGWYQGKVFCFVHLSIQEHLAALYVLLSFLLNKRDVLNENLSSKHAHKFTCHTISDLHQRAVDKALQSKNGHLDLFVRFLLGLSLQFDRKLLNTLTRIGNISYSKEKAVEYIKIRIKMNPSPEKSINLFYCLNELGDQSLVNEVQEYVRSGGLSSARLSSSQWSAVIFVLLTSEQLDQFVLRKYISIEQYQSQNHMKPDEVLLKLLPVVEASRSAALSRCGVTDEGCAALSLALRSNSSHLRELNLAENNLGHAGLTALSDGLKDPHCKLEKLWLSRCGVTDEGCAALSSALRSNSSHLRELDLSWNNLGHAGLTALSDGLKDPHCKLEKLWLRCCGVTDEDTAVLNDATEDAVLRIKSMQCTASSPQDPTQVSGDRAELTQLPAKDASSIDSSSDLGSPRALTFDLLNMVISFKRMAIFLEPVTDTLEVLRYLLGWRMPLFSLLSCILLNILFLTLSEGAWVTLLLLAVSAPAVLGFLGNRCQGVSSEVAVQKKKHYAVQRRDLQTVHMSKQEAMLEVKGMLRQIDELLTQMCAYAESVYKVLYWESHAMSSMFYGSLLTAVCLLYTAPVGLSLSVLNSALFLWNRNFCRVLLQLKDFVYPSRVQLAEETEPCDPDQAHLLERTPTPTSLEDLSPGNIEEAEEAEPDDEFKDAIEESQLVLPGWHVAYFLPKIARRWRARKDDEDVSSGVPEFDTVSDNGLLSRNEPIRSKVSKLTEKLRKRVPSNTTGNCSQCNSAFSVLKKRRNCSNCGVSFCSRCCSYKVLRSCMGATAPEAQRETVFVCSLCNTFLSTK</sequence>
<evidence type="ECO:0000256" key="20">
    <source>
        <dbReference type="ARBA" id="ARBA00023273"/>
    </source>
</evidence>
<dbReference type="PANTHER" id="PTHR24106">
    <property type="entry name" value="NACHT, LRR AND CARD DOMAINS-CONTAINING"/>
    <property type="match status" value="1"/>
</dbReference>
<dbReference type="InterPro" id="IPR027417">
    <property type="entry name" value="P-loop_NTPase"/>
</dbReference>
<dbReference type="Gene3D" id="3.80.10.10">
    <property type="entry name" value="Ribonuclease Inhibitor"/>
    <property type="match status" value="1"/>
</dbReference>
<evidence type="ECO:0000313" key="27">
    <source>
        <dbReference type="EMBL" id="KAK2909353.1"/>
    </source>
</evidence>
<keyword evidence="13" id="KW-0967">Endosome</keyword>
<dbReference type="InterPro" id="IPR041075">
    <property type="entry name" value="NOD1/2_WH"/>
</dbReference>
<dbReference type="GO" id="GO:0005524">
    <property type="term" value="F:ATP binding"/>
    <property type="evidence" value="ECO:0007669"/>
    <property type="project" value="UniProtKB-KW"/>
</dbReference>
<dbReference type="InterPro" id="IPR001611">
    <property type="entry name" value="Leu-rich_rpt"/>
</dbReference>
<dbReference type="Gene3D" id="3.40.50.300">
    <property type="entry name" value="P-loop containing nucleotide triphosphate hydrolases"/>
    <property type="match status" value="1"/>
</dbReference>
<keyword evidence="6" id="KW-1003">Cell membrane</keyword>
<dbReference type="FunFam" id="3.30.40.10:FF:000102">
    <property type="entry name" value="protrudin isoform X2"/>
    <property type="match status" value="1"/>
</dbReference>
<keyword evidence="17" id="KW-0067">ATP-binding</keyword>
<dbReference type="SUPFAM" id="SSF52047">
    <property type="entry name" value="RNI-like"/>
    <property type="match status" value="1"/>
</dbReference>
<keyword evidence="11" id="KW-0677">Repeat</keyword>
<dbReference type="InterPro" id="IPR000306">
    <property type="entry name" value="Znf_FYVE"/>
</dbReference>
<dbReference type="Pfam" id="PF05729">
    <property type="entry name" value="NACHT"/>
    <property type="match status" value="1"/>
</dbReference>
<dbReference type="Gene3D" id="3.30.40.10">
    <property type="entry name" value="Zinc/RING finger domain, C3HC4 (zinc finger)"/>
    <property type="match status" value="1"/>
</dbReference>
<dbReference type="InterPro" id="IPR007111">
    <property type="entry name" value="NACHT_NTPase"/>
</dbReference>
<dbReference type="InterPro" id="IPR051261">
    <property type="entry name" value="NLR"/>
</dbReference>
<keyword evidence="9 24" id="KW-0812">Transmembrane</keyword>
<evidence type="ECO:0000256" key="15">
    <source>
        <dbReference type="ARBA" id="ARBA00022824"/>
    </source>
</evidence>
<dbReference type="InterPro" id="IPR032675">
    <property type="entry name" value="LRR_dom_sf"/>
</dbReference>
<evidence type="ECO:0000256" key="24">
    <source>
        <dbReference type="SAM" id="Phobius"/>
    </source>
</evidence>
<protein>
    <recommendedName>
        <fullName evidence="5">Protrudin</fullName>
    </recommendedName>
    <alternativeName>
        <fullName evidence="21">Zinc finger FYVE domain-containing protein 27</fullName>
    </alternativeName>
</protein>
<evidence type="ECO:0000259" key="26">
    <source>
        <dbReference type="PROSITE" id="PS50837"/>
    </source>
</evidence>
<dbReference type="InterPro" id="IPR041267">
    <property type="entry name" value="NLRP_HD2"/>
</dbReference>
<evidence type="ECO:0000256" key="11">
    <source>
        <dbReference type="ARBA" id="ARBA00022737"/>
    </source>
</evidence>
<keyword evidence="20" id="KW-0966">Cell projection</keyword>
<evidence type="ECO:0000256" key="19">
    <source>
        <dbReference type="ARBA" id="ARBA00023136"/>
    </source>
</evidence>
<feature type="transmembrane region" description="Helical" evidence="24">
    <location>
        <begin position="1079"/>
        <end position="1105"/>
    </location>
</feature>
<evidence type="ECO:0000256" key="5">
    <source>
        <dbReference type="ARBA" id="ARBA00015523"/>
    </source>
</evidence>
<feature type="transmembrane region" description="Helical" evidence="24">
    <location>
        <begin position="981"/>
        <end position="999"/>
    </location>
</feature>
<feature type="domain" description="NACHT" evidence="26">
    <location>
        <begin position="227"/>
        <end position="360"/>
    </location>
</feature>
<proteinExistence type="predicted"/>
<dbReference type="GO" id="GO:0008270">
    <property type="term" value="F:zinc ion binding"/>
    <property type="evidence" value="ECO:0007669"/>
    <property type="project" value="UniProtKB-KW"/>
</dbReference>
<dbReference type="Pfam" id="PF13516">
    <property type="entry name" value="LRR_6"/>
    <property type="match status" value="3"/>
</dbReference>
<evidence type="ECO:0000256" key="9">
    <source>
        <dbReference type="ARBA" id="ARBA00022692"/>
    </source>
</evidence>
<keyword evidence="10" id="KW-0479">Metal-binding</keyword>
<keyword evidence="18 24" id="KW-1133">Transmembrane helix</keyword>
<dbReference type="GO" id="GO:0032584">
    <property type="term" value="C:growth cone membrane"/>
    <property type="evidence" value="ECO:0007669"/>
    <property type="project" value="UniProtKB-SubCell"/>
</dbReference>
<dbReference type="PROSITE" id="PS50837">
    <property type="entry name" value="NACHT"/>
    <property type="match status" value="1"/>
</dbReference>
<dbReference type="CDD" id="cd15723">
    <property type="entry name" value="FYVE_protrudin"/>
    <property type="match status" value="1"/>
</dbReference>
<gene>
    <name evidence="27" type="ORF">Q8A67_005190</name>
</gene>
<evidence type="ECO:0000256" key="16">
    <source>
        <dbReference type="ARBA" id="ARBA00022833"/>
    </source>
</evidence>
<feature type="region of interest" description="Disordered" evidence="23">
    <location>
        <begin position="1131"/>
        <end position="1170"/>
    </location>
</feature>
<dbReference type="InterPro" id="IPR011011">
    <property type="entry name" value="Znf_FYVE_PHD"/>
</dbReference>
<evidence type="ECO:0000256" key="6">
    <source>
        <dbReference type="ARBA" id="ARBA00022475"/>
    </source>
</evidence>
<evidence type="ECO:0000256" key="21">
    <source>
        <dbReference type="ARBA" id="ARBA00032025"/>
    </source>
</evidence>
<dbReference type="GO" id="GO:0055038">
    <property type="term" value="C:recycling endosome membrane"/>
    <property type="evidence" value="ECO:0007669"/>
    <property type="project" value="UniProtKB-SubCell"/>
</dbReference>
<dbReference type="Pfam" id="PF01363">
    <property type="entry name" value="FYVE"/>
    <property type="match status" value="1"/>
</dbReference>
<dbReference type="SMART" id="SM00368">
    <property type="entry name" value="LRR_RI"/>
    <property type="match status" value="5"/>
</dbReference>
<dbReference type="Pfam" id="PF17779">
    <property type="entry name" value="WHD_NOD2"/>
    <property type="match status" value="1"/>
</dbReference>
<evidence type="ECO:0000256" key="13">
    <source>
        <dbReference type="ARBA" id="ARBA00022753"/>
    </source>
</evidence>
<evidence type="ECO:0000256" key="22">
    <source>
        <dbReference type="PROSITE-ProRule" id="PRU00091"/>
    </source>
</evidence>
<dbReference type="Proteomes" id="UP001187343">
    <property type="component" value="Unassembled WGS sequence"/>
</dbReference>
<keyword evidence="8" id="KW-0433">Leucine-rich repeat</keyword>
<dbReference type="GO" id="GO:0005789">
    <property type="term" value="C:endoplasmic reticulum membrane"/>
    <property type="evidence" value="ECO:0007669"/>
    <property type="project" value="UniProtKB-SubCell"/>
</dbReference>
<feature type="region of interest" description="Disordered" evidence="23">
    <location>
        <begin position="1"/>
        <end position="134"/>
    </location>
</feature>
<dbReference type="SUPFAM" id="SSF57903">
    <property type="entry name" value="FYVE/PHD zinc finger"/>
    <property type="match status" value="1"/>
</dbReference>
<keyword evidence="14 22" id="KW-0863">Zinc-finger</keyword>
<feature type="compositionally biased region" description="Acidic residues" evidence="23">
    <location>
        <begin position="1160"/>
        <end position="1170"/>
    </location>
</feature>
<name>A0AA88Q7P0_9TELE</name>
<evidence type="ECO:0000256" key="1">
    <source>
        <dbReference type="ARBA" id="ARBA00004195"/>
    </source>
</evidence>
<evidence type="ECO:0000256" key="10">
    <source>
        <dbReference type="ARBA" id="ARBA00022723"/>
    </source>
</evidence>
<comment type="caution">
    <text evidence="27">The sequence shown here is derived from an EMBL/GenBank/DDBJ whole genome shotgun (WGS) entry which is preliminary data.</text>
</comment>
<keyword evidence="19 24" id="KW-0472">Membrane</keyword>
<dbReference type="SMART" id="SM01288">
    <property type="entry name" value="FISNA"/>
    <property type="match status" value="1"/>
</dbReference>
<keyword evidence="15" id="KW-0256">Endoplasmic reticulum</keyword>
<dbReference type="Pfam" id="PF14484">
    <property type="entry name" value="FISNA"/>
    <property type="match status" value="1"/>
</dbReference>
<dbReference type="PROSITE" id="PS50178">
    <property type="entry name" value="ZF_FYVE"/>
    <property type="match status" value="1"/>
</dbReference>
<keyword evidence="16" id="KW-0862">Zinc</keyword>
<dbReference type="Pfam" id="PF17776">
    <property type="entry name" value="NLRC4_HD2"/>
    <property type="match status" value="1"/>
</dbReference>
<dbReference type="EMBL" id="JAUYZG010000004">
    <property type="protein sequence ID" value="KAK2909353.1"/>
    <property type="molecule type" value="Genomic_DNA"/>
</dbReference>
<evidence type="ECO:0000313" key="28">
    <source>
        <dbReference type="Proteomes" id="UP001187343"/>
    </source>
</evidence>
<evidence type="ECO:0000256" key="18">
    <source>
        <dbReference type="ARBA" id="ARBA00022989"/>
    </source>
</evidence>
<keyword evidence="12" id="KW-0547">Nucleotide-binding</keyword>
<evidence type="ECO:0000256" key="23">
    <source>
        <dbReference type="SAM" id="MobiDB-lite"/>
    </source>
</evidence>
<accession>A0AA88Q7P0</accession>
<evidence type="ECO:0000256" key="7">
    <source>
        <dbReference type="ARBA" id="ARBA00022490"/>
    </source>
</evidence>
<dbReference type="InterPro" id="IPR017455">
    <property type="entry name" value="Znf_FYVE-rel"/>
</dbReference>
<comment type="subcellular location">
    <subcellularLocation>
        <location evidence="2">Cell projection</location>
        <location evidence="2">Growth cone membrane</location>
        <topology evidence="2">Multi-pass membrane protein</topology>
    </subcellularLocation>
    <subcellularLocation>
        <location evidence="4">Cytoplasm</location>
    </subcellularLocation>
    <subcellularLocation>
        <location evidence="3">Endoplasmic reticulum membrane</location>
        <topology evidence="3">Multi-pass membrane protein</topology>
    </subcellularLocation>
    <subcellularLocation>
        <location evidence="1">Recycling endosome membrane</location>
        <topology evidence="1">Multi-pass membrane protein</topology>
    </subcellularLocation>
</comment>
<evidence type="ECO:0000256" key="14">
    <source>
        <dbReference type="ARBA" id="ARBA00022771"/>
    </source>
</evidence>
<evidence type="ECO:0000256" key="8">
    <source>
        <dbReference type="ARBA" id="ARBA00022614"/>
    </source>
</evidence>
<dbReference type="InterPro" id="IPR013083">
    <property type="entry name" value="Znf_RING/FYVE/PHD"/>
</dbReference>
<keyword evidence="7" id="KW-0963">Cytoplasm</keyword>
<evidence type="ECO:0000256" key="4">
    <source>
        <dbReference type="ARBA" id="ARBA00004496"/>
    </source>
</evidence>
<evidence type="ECO:0000259" key="25">
    <source>
        <dbReference type="PROSITE" id="PS50178"/>
    </source>
</evidence>
<keyword evidence="28" id="KW-1185">Reference proteome</keyword>
<dbReference type="FunFam" id="3.80.10.10:FF:000782">
    <property type="entry name" value="Si:ch211-196h16.4"/>
    <property type="match status" value="1"/>
</dbReference>
<evidence type="ECO:0000256" key="17">
    <source>
        <dbReference type="ARBA" id="ARBA00022840"/>
    </source>
</evidence>
<feature type="domain" description="FYVE-type" evidence="25">
    <location>
        <begin position="1246"/>
        <end position="1312"/>
    </location>
</feature>
<dbReference type="SUPFAM" id="SSF52540">
    <property type="entry name" value="P-loop containing nucleoside triphosphate hydrolases"/>
    <property type="match status" value="1"/>
</dbReference>
<evidence type="ECO:0000256" key="12">
    <source>
        <dbReference type="ARBA" id="ARBA00022741"/>
    </source>
</evidence>